<reference evidence="5" key="2">
    <citation type="submission" date="2025-05" db="UniProtKB">
        <authorList>
            <consortium name="EnsemblMetazoa"/>
        </authorList>
    </citation>
    <scope>IDENTIFICATION</scope>
    <source>
        <strain evidence="5">Foshan</strain>
    </source>
</reference>
<dbReference type="EnsemblMetazoa" id="AALFPA23_002333.R2113">
    <property type="protein sequence ID" value="AALFPA23_002333.P2113"/>
    <property type="gene ID" value="AALFPA23_002333"/>
</dbReference>
<dbReference type="RefSeq" id="XP_062698507.1">
    <property type="nucleotide sequence ID" value="XM_062842523.1"/>
</dbReference>
<evidence type="ECO:0000256" key="1">
    <source>
        <dbReference type="ARBA" id="ARBA00023157"/>
    </source>
</evidence>
<dbReference type="EnsemblMetazoa" id="AALFPA23_002333.R2116">
    <property type="protein sequence ID" value="AALFPA23_002333.P2116"/>
    <property type="gene ID" value="AALFPA23_002333"/>
</dbReference>
<protein>
    <recommendedName>
        <fullName evidence="4">Sushi domain-containing protein</fullName>
    </recommendedName>
</protein>
<dbReference type="EnsemblMetazoa" id="AALFPA23_002333.R2114">
    <property type="protein sequence ID" value="AALFPA23_002333.P2114"/>
    <property type="gene ID" value="AALFPA23_002333"/>
</dbReference>
<feature type="compositionally biased region" description="Polar residues" evidence="3">
    <location>
        <begin position="74"/>
        <end position="94"/>
    </location>
</feature>
<dbReference type="EnsemblMetazoa" id="AALFPA23_002333.R2109">
    <property type="protein sequence ID" value="AALFPA23_002333.P2109"/>
    <property type="gene ID" value="AALFPA23_002333"/>
</dbReference>
<dbReference type="EnsemblMetazoa" id="AALFPA23_002333.R2115">
    <property type="protein sequence ID" value="AALFPA23_002333.P2115"/>
    <property type="gene ID" value="AALFPA23_002333"/>
</dbReference>
<comment type="caution">
    <text evidence="2">Lacks conserved residue(s) required for the propagation of feature annotation.</text>
</comment>
<proteinExistence type="predicted"/>
<feature type="region of interest" description="Disordered" evidence="3">
    <location>
        <begin position="36"/>
        <end position="111"/>
    </location>
</feature>
<evidence type="ECO:0000259" key="4">
    <source>
        <dbReference type="PROSITE" id="PS50923"/>
    </source>
</evidence>
<feature type="compositionally biased region" description="Basic residues" evidence="3">
    <location>
        <begin position="156"/>
        <end position="171"/>
    </location>
</feature>
<evidence type="ECO:0000256" key="2">
    <source>
        <dbReference type="PROSITE-ProRule" id="PRU00302"/>
    </source>
</evidence>
<dbReference type="EnsemblMetazoa" id="AALFPA23_002333.R2110">
    <property type="protein sequence ID" value="AALFPA23_002333.P2110"/>
    <property type="gene ID" value="AALFPA23_002333"/>
</dbReference>
<keyword evidence="6" id="KW-1185">Reference proteome</keyword>
<dbReference type="RefSeq" id="XP_062698505.1">
    <property type="nucleotide sequence ID" value="XM_062842521.1"/>
</dbReference>
<dbReference type="RefSeq" id="XP_062698504.1">
    <property type="nucleotide sequence ID" value="XM_062842520.1"/>
</dbReference>
<feature type="region of interest" description="Disordered" evidence="3">
    <location>
        <begin position="156"/>
        <end position="190"/>
    </location>
</feature>
<name>A0ABM1XS49_AEDAL</name>
<evidence type="ECO:0000313" key="6">
    <source>
        <dbReference type="Proteomes" id="UP000069940"/>
    </source>
</evidence>
<evidence type="ECO:0000256" key="3">
    <source>
        <dbReference type="SAM" id="MobiDB-lite"/>
    </source>
</evidence>
<dbReference type="InterPro" id="IPR000436">
    <property type="entry name" value="Sushi_SCR_CCP_dom"/>
</dbReference>
<feature type="compositionally biased region" description="Basic residues" evidence="3">
    <location>
        <begin position="61"/>
        <end position="73"/>
    </location>
</feature>
<dbReference type="GeneID" id="109425860"/>
<dbReference type="RefSeq" id="XP_062698500.1">
    <property type="nucleotide sequence ID" value="XM_062842516.1"/>
</dbReference>
<dbReference type="SMART" id="SM00032">
    <property type="entry name" value="CCP"/>
    <property type="match status" value="2"/>
</dbReference>
<feature type="disulfide bond" evidence="2">
    <location>
        <begin position="290"/>
        <end position="333"/>
    </location>
</feature>
<dbReference type="EnsemblMetazoa" id="AALFPA23_002333.R2112">
    <property type="protein sequence ID" value="AALFPA23_002333.P2112"/>
    <property type="gene ID" value="AALFPA23_002333"/>
</dbReference>
<feature type="compositionally biased region" description="Low complexity" evidence="3">
    <location>
        <begin position="36"/>
        <end position="45"/>
    </location>
</feature>
<organism evidence="5 6">
    <name type="scientific">Aedes albopictus</name>
    <name type="common">Asian tiger mosquito</name>
    <name type="synonym">Stegomyia albopicta</name>
    <dbReference type="NCBI Taxonomy" id="7160"/>
    <lineage>
        <taxon>Eukaryota</taxon>
        <taxon>Metazoa</taxon>
        <taxon>Ecdysozoa</taxon>
        <taxon>Arthropoda</taxon>
        <taxon>Hexapoda</taxon>
        <taxon>Insecta</taxon>
        <taxon>Pterygota</taxon>
        <taxon>Neoptera</taxon>
        <taxon>Endopterygota</taxon>
        <taxon>Diptera</taxon>
        <taxon>Nematocera</taxon>
        <taxon>Culicoidea</taxon>
        <taxon>Culicidae</taxon>
        <taxon>Culicinae</taxon>
        <taxon>Aedini</taxon>
        <taxon>Aedes</taxon>
        <taxon>Stegomyia</taxon>
    </lineage>
</organism>
<dbReference type="InterPro" id="IPR035976">
    <property type="entry name" value="Sushi/SCR/CCP_sf"/>
</dbReference>
<dbReference type="RefSeq" id="XP_062698502.1">
    <property type="nucleotide sequence ID" value="XM_062842518.1"/>
</dbReference>
<dbReference type="PROSITE" id="PS50923">
    <property type="entry name" value="SUSHI"/>
    <property type="match status" value="1"/>
</dbReference>
<feature type="domain" description="Sushi" evidence="4">
    <location>
        <begin position="288"/>
        <end position="348"/>
    </location>
</feature>
<keyword evidence="1 2" id="KW-1015">Disulfide bond</keyword>
<dbReference type="RefSeq" id="XP_062698503.1">
    <property type="nucleotide sequence ID" value="XM_062842519.1"/>
</dbReference>
<dbReference type="SUPFAM" id="SSF57535">
    <property type="entry name" value="Complement control module/SCR domain"/>
    <property type="match status" value="1"/>
</dbReference>
<dbReference type="Proteomes" id="UP000069940">
    <property type="component" value="Unassembled WGS sequence"/>
</dbReference>
<evidence type="ECO:0000313" key="5">
    <source>
        <dbReference type="EnsemblMetazoa" id="AALFPA23_002333.P2109"/>
    </source>
</evidence>
<dbReference type="EnsemblMetazoa" id="AALFPA23_002333.R2111">
    <property type="protein sequence ID" value="AALFPA23_002333.P2111"/>
    <property type="gene ID" value="AALFPA23_002333"/>
</dbReference>
<accession>A0ABM1XS49</accession>
<keyword evidence="2" id="KW-0768">Sushi</keyword>
<dbReference type="CDD" id="cd00033">
    <property type="entry name" value="CCP"/>
    <property type="match status" value="1"/>
</dbReference>
<dbReference type="RefSeq" id="XP_062698506.1">
    <property type="nucleotide sequence ID" value="XM_062842522.1"/>
</dbReference>
<sequence>MAKAGSYFPTRRTIIGMAVLLCMTELHRTTAYVRDLSSSSNSSLSVARRHHPKDGDYSRNLPHHINHHARAGRTSRSNYNNSGGASSPGRSNNDLVRIGANSKPTNRYGPGGKTQYMYEHVQSGSVMLPKGGRTFLEPDQNKTLAYTAKLDTTVHRQKPHMHRNRQHRPWSHHTDRSTTVAKGRRSHDPSVKSTVVNGLCIKCPAEKTAIARKGLDGVLIEPPMLTTCRNQPISRDLYELETLFGTKLNFILPHSNGGDPFSFLAKIVNKRSGKVVQTCDLRYKVIVKQCGKYYPKNKDLKVACDLGNIWGSRCTFHCRNEGYLSRQNAFVECSEEQTWQGEEPYCMYNEVSDDYAYDSDAPPTPDCTYLIPPNNGRFACEMKPSAATSANDLYVPSGTVCRIKCNEHFEIPAHLQPASVFHCEEGRWNSTMRHFCHKPGATVSVGMHRKRSYG</sequence>
<dbReference type="RefSeq" id="XP_062698499.1">
    <property type="nucleotide sequence ID" value="XM_062842515.1"/>
</dbReference>
<reference evidence="6" key="1">
    <citation type="journal article" date="2015" name="Proc. Natl. Acad. Sci. U.S.A.">
        <title>Genome sequence of the Asian Tiger mosquito, Aedes albopictus, reveals insights into its biology, genetics, and evolution.</title>
        <authorList>
            <person name="Chen X.G."/>
            <person name="Jiang X."/>
            <person name="Gu J."/>
            <person name="Xu M."/>
            <person name="Wu Y."/>
            <person name="Deng Y."/>
            <person name="Zhang C."/>
            <person name="Bonizzoni M."/>
            <person name="Dermauw W."/>
            <person name="Vontas J."/>
            <person name="Armbruster P."/>
            <person name="Huang X."/>
            <person name="Yang Y."/>
            <person name="Zhang H."/>
            <person name="He W."/>
            <person name="Peng H."/>
            <person name="Liu Y."/>
            <person name="Wu K."/>
            <person name="Chen J."/>
            <person name="Lirakis M."/>
            <person name="Topalis P."/>
            <person name="Van Leeuwen T."/>
            <person name="Hall A.B."/>
            <person name="Jiang X."/>
            <person name="Thorpe C."/>
            <person name="Mueller R.L."/>
            <person name="Sun C."/>
            <person name="Waterhouse R.M."/>
            <person name="Yan G."/>
            <person name="Tu Z.J."/>
            <person name="Fang X."/>
            <person name="James A.A."/>
        </authorList>
    </citation>
    <scope>NUCLEOTIDE SEQUENCE [LARGE SCALE GENOMIC DNA]</scope>
    <source>
        <strain evidence="6">Foshan</strain>
    </source>
</reference>